<dbReference type="EMBL" id="QKWP01000890">
    <property type="protein sequence ID" value="RIB13790.1"/>
    <property type="molecule type" value="Genomic_DNA"/>
</dbReference>
<name>A0A397UU62_9GLOM</name>
<organism evidence="2 3">
    <name type="scientific">Gigaspora rosea</name>
    <dbReference type="NCBI Taxonomy" id="44941"/>
    <lineage>
        <taxon>Eukaryota</taxon>
        <taxon>Fungi</taxon>
        <taxon>Fungi incertae sedis</taxon>
        <taxon>Mucoromycota</taxon>
        <taxon>Glomeromycotina</taxon>
        <taxon>Glomeromycetes</taxon>
        <taxon>Diversisporales</taxon>
        <taxon>Gigasporaceae</taxon>
        <taxon>Gigaspora</taxon>
    </lineage>
</organism>
<proteinExistence type="predicted"/>
<dbReference type="AlphaFoldDB" id="A0A397UU62"/>
<feature type="transmembrane region" description="Helical" evidence="1">
    <location>
        <begin position="61"/>
        <end position="81"/>
    </location>
</feature>
<protein>
    <submittedName>
        <fullName evidence="2">Uncharacterized protein</fullName>
    </submittedName>
</protein>
<evidence type="ECO:0000256" key="1">
    <source>
        <dbReference type="SAM" id="Phobius"/>
    </source>
</evidence>
<comment type="caution">
    <text evidence="2">The sequence shown here is derived from an EMBL/GenBank/DDBJ whole genome shotgun (WGS) entry which is preliminary data.</text>
</comment>
<evidence type="ECO:0000313" key="2">
    <source>
        <dbReference type="EMBL" id="RIB13790.1"/>
    </source>
</evidence>
<keyword evidence="1" id="KW-1133">Transmembrane helix</keyword>
<keyword evidence="1" id="KW-0472">Membrane</keyword>
<reference evidence="2 3" key="1">
    <citation type="submission" date="2018-06" db="EMBL/GenBank/DDBJ databases">
        <title>Comparative genomics reveals the genomic features of Rhizophagus irregularis, R. cerebriforme, R. diaphanum and Gigaspora rosea, and their symbiotic lifestyle signature.</title>
        <authorList>
            <person name="Morin E."/>
            <person name="San Clemente H."/>
            <person name="Chen E.C.H."/>
            <person name="De La Providencia I."/>
            <person name="Hainaut M."/>
            <person name="Kuo A."/>
            <person name="Kohler A."/>
            <person name="Murat C."/>
            <person name="Tang N."/>
            <person name="Roy S."/>
            <person name="Loubradou J."/>
            <person name="Henrissat B."/>
            <person name="Grigoriev I.V."/>
            <person name="Corradi N."/>
            <person name="Roux C."/>
            <person name="Martin F.M."/>
        </authorList>
    </citation>
    <scope>NUCLEOTIDE SEQUENCE [LARGE SCALE GENOMIC DNA]</scope>
    <source>
        <strain evidence="2 3">DAOM 194757</strain>
    </source>
</reference>
<evidence type="ECO:0000313" key="3">
    <source>
        <dbReference type="Proteomes" id="UP000266673"/>
    </source>
</evidence>
<keyword evidence="1" id="KW-0812">Transmembrane</keyword>
<dbReference type="Proteomes" id="UP000266673">
    <property type="component" value="Unassembled WGS sequence"/>
</dbReference>
<sequence length="83" mass="8409">MSLAFWANQRALVVIFRHAVAVGVVVGVVVGVAVGVVVGVVIGVAVGVVVGVVDLESASEVALNIESLLFVVGVIIVGVSFRR</sequence>
<feature type="transmembrane region" description="Helical" evidence="1">
    <location>
        <begin position="20"/>
        <end position="49"/>
    </location>
</feature>
<accession>A0A397UU62</accession>
<keyword evidence="3" id="KW-1185">Reference proteome</keyword>
<gene>
    <name evidence="2" type="ORF">C2G38_2196854</name>
</gene>